<dbReference type="InterPro" id="IPR011990">
    <property type="entry name" value="TPR-like_helical_dom_sf"/>
</dbReference>
<keyword evidence="5" id="KW-1185">Reference proteome</keyword>
<dbReference type="InterPro" id="IPR000792">
    <property type="entry name" value="Tscrpt_reg_LuxR_C"/>
</dbReference>
<dbReference type="InterPro" id="IPR041664">
    <property type="entry name" value="AAA_16"/>
</dbReference>
<dbReference type="GO" id="GO:0003677">
    <property type="term" value="F:DNA binding"/>
    <property type="evidence" value="ECO:0007669"/>
    <property type="project" value="InterPro"/>
</dbReference>
<name>A0A1Y0BY98_9MYCO</name>
<evidence type="ECO:0000313" key="4">
    <source>
        <dbReference type="EMBL" id="ART67864.1"/>
    </source>
</evidence>
<dbReference type="GO" id="GO:0004016">
    <property type="term" value="F:adenylate cyclase activity"/>
    <property type="evidence" value="ECO:0007669"/>
    <property type="project" value="TreeGrafter"/>
</dbReference>
<dbReference type="CDD" id="cd06170">
    <property type="entry name" value="LuxR_C_like"/>
    <property type="match status" value="1"/>
</dbReference>
<dbReference type="OrthoDB" id="3543649at2"/>
<feature type="domain" description="HTH luxR-type" evidence="3">
    <location>
        <begin position="5"/>
        <end position="70"/>
    </location>
</feature>
<dbReference type="PANTHER" id="PTHR16305:SF35">
    <property type="entry name" value="TRANSCRIPTIONAL ACTIVATOR DOMAIN"/>
    <property type="match status" value="1"/>
</dbReference>
<evidence type="ECO:0000256" key="2">
    <source>
        <dbReference type="ARBA" id="ARBA00022840"/>
    </source>
</evidence>
<dbReference type="PROSITE" id="PS50043">
    <property type="entry name" value="HTH_LUXR_2"/>
    <property type="match status" value="1"/>
</dbReference>
<dbReference type="Gene3D" id="1.10.10.10">
    <property type="entry name" value="Winged helix-like DNA-binding domain superfamily/Winged helix DNA-binding domain"/>
    <property type="match status" value="1"/>
</dbReference>
<dbReference type="SUPFAM" id="SSF46894">
    <property type="entry name" value="C-terminal effector domain of the bipartite response regulators"/>
    <property type="match status" value="1"/>
</dbReference>
<dbReference type="EMBL" id="CP020809">
    <property type="protein sequence ID" value="ART67864.1"/>
    <property type="molecule type" value="Genomic_DNA"/>
</dbReference>
<dbReference type="GO" id="GO:0005737">
    <property type="term" value="C:cytoplasm"/>
    <property type="evidence" value="ECO:0007669"/>
    <property type="project" value="TreeGrafter"/>
</dbReference>
<dbReference type="InterPro" id="IPR027417">
    <property type="entry name" value="P-loop_NTPase"/>
</dbReference>
<dbReference type="SMART" id="SM00028">
    <property type="entry name" value="TPR"/>
    <property type="match status" value="3"/>
</dbReference>
<dbReference type="InterPro" id="IPR019734">
    <property type="entry name" value="TPR_rpt"/>
</dbReference>
<dbReference type="SUPFAM" id="SSF52540">
    <property type="entry name" value="P-loop containing nucleoside triphosphate hydrolases"/>
    <property type="match status" value="1"/>
</dbReference>
<dbReference type="KEGG" id="mdx:BTO20_04025"/>
<dbReference type="AlphaFoldDB" id="A0A1Y0BY98"/>
<dbReference type="InterPro" id="IPR003593">
    <property type="entry name" value="AAA+_ATPase"/>
</dbReference>
<sequence length="1005" mass="110182">MTTTRLIGGRAITGREWETLQQVLGHSTNAEVAAALGISVRTVESHVSKLLAKFEVADRRDLIQMVQAQLSDAPTRVAPPISLLRMVNAGRFVGRASEMDQLHREWNAVQSGATPRIALVVGDAGLGKSKLVAEFARQLSQQDSPLVLYGRCDEDSGGAFDAIGQAISPYIEACNPVALAEHLGDLTSELRRICPDSRMHFPSGHAEEMPLDPNINRMRMFGAAVGVLRQAAEAAPILLVIDDLHWAPAPTLRFLTYLVKSKFQGRMLILCTYRPQPVSSAMIDFLGDLSRDIAPTQIHLDELLRSDVVELLESVTDLQISRERLAQEVFSETRGNPLFVAELIRNLTDNSAALSATSNDVPRGIKDVIASRSRRLAQETQELLRTAAVLGHEFDLILLQHVAHIDDQALLAAIEEAVQANLLFDVTVAAPRAVERYAFCHAIVHRAILEGVSAARRRRLHAAAARALEELYSDGLSERADEIARHLVEAGQVTDRADTVRYLTMAGRSALGSSAVEEALGFFDRAMVLTESSDASERAELSYQRGMAQRALGQWSDSVASLSKALDLYAEVDDAVAISRTCQAASQTIFWSFRTREARDLALYGLGLIGDASGRERGRLLGALAFANAWNGDYEASTQNIAEELELAERTGDTELKGHALAMRAMQLPAFLQHGNAVAAGYEALQILRYTDDAWTYASVLGFMNYTLVGLGRLEEAAKIGAELDQVVNRVGNYAAQQHYSRMKAMMEFFRRGSIPDLERFARRDLEFCEAVGPGVREHSLSWLGLSNFLAGKWSEAKTLYSAALDIEVENTAMVGWSWSSLFEILAYLGDAEAAMELFNRHRHNLPTPGRPNTCGSWTAGLAAVEGLAILKRFNEAAELLPVLEGFLDETAVVCIEFRGGRLVKRAVAVAAAAAGEWSRAETYFLAALADAESMPHVVEHAHTLRFFGQMLLTRGDDESTARGRRYLEAALAEYSHLEMPRHVALCRPGLSEKESVPTQRLGTL</sequence>
<dbReference type="Proteomes" id="UP000195331">
    <property type="component" value="Chromosome"/>
</dbReference>
<dbReference type="Pfam" id="PF00196">
    <property type="entry name" value="GerE"/>
    <property type="match status" value="1"/>
</dbReference>
<dbReference type="RefSeq" id="WP_087073591.1">
    <property type="nucleotide sequence ID" value="NZ_CP020809.1"/>
</dbReference>
<dbReference type="GO" id="GO:0006355">
    <property type="term" value="P:regulation of DNA-templated transcription"/>
    <property type="evidence" value="ECO:0007669"/>
    <property type="project" value="InterPro"/>
</dbReference>
<protein>
    <recommendedName>
        <fullName evidence="3">HTH luxR-type domain-containing protein</fullName>
    </recommendedName>
</protein>
<dbReference type="SMART" id="SM00382">
    <property type="entry name" value="AAA"/>
    <property type="match status" value="1"/>
</dbReference>
<dbReference type="SUPFAM" id="SSF48452">
    <property type="entry name" value="TPR-like"/>
    <property type="match status" value="2"/>
</dbReference>
<accession>A0A1Y0BY98</accession>
<evidence type="ECO:0000313" key="5">
    <source>
        <dbReference type="Proteomes" id="UP000195331"/>
    </source>
</evidence>
<organism evidence="4 5">
    <name type="scientific">Mycobacterium dioxanotrophicus</name>
    <dbReference type="NCBI Taxonomy" id="482462"/>
    <lineage>
        <taxon>Bacteria</taxon>
        <taxon>Bacillati</taxon>
        <taxon>Actinomycetota</taxon>
        <taxon>Actinomycetes</taxon>
        <taxon>Mycobacteriales</taxon>
        <taxon>Mycobacteriaceae</taxon>
        <taxon>Mycobacterium</taxon>
    </lineage>
</organism>
<keyword evidence="2" id="KW-0067">ATP-binding</keyword>
<dbReference type="Pfam" id="PF13191">
    <property type="entry name" value="AAA_16"/>
    <property type="match status" value="1"/>
</dbReference>
<dbReference type="SMART" id="SM00421">
    <property type="entry name" value="HTH_LUXR"/>
    <property type="match status" value="1"/>
</dbReference>
<reference evidence="4 5" key="1">
    <citation type="submission" date="2017-04" db="EMBL/GenBank/DDBJ databases">
        <title>Whole Genome Sequence of 1,4-Dioxane Degrading Bacterium Mycobacterium dioxanotrophicus PH-06.</title>
        <authorList>
            <person name="He Y."/>
        </authorList>
    </citation>
    <scope>NUCLEOTIDE SEQUENCE [LARGE SCALE GENOMIC DNA]</scope>
    <source>
        <strain evidence="4 5">PH-06</strain>
    </source>
</reference>
<keyword evidence="1" id="KW-0547">Nucleotide-binding</keyword>
<gene>
    <name evidence="4" type="ORF">BTO20_04025</name>
</gene>
<dbReference type="Gene3D" id="3.40.50.300">
    <property type="entry name" value="P-loop containing nucleotide triphosphate hydrolases"/>
    <property type="match status" value="1"/>
</dbReference>
<proteinExistence type="predicted"/>
<dbReference type="PANTHER" id="PTHR16305">
    <property type="entry name" value="TESTICULAR SOLUBLE ADENYLYL CYCLASE"/>
    <property type="match status" value="1"/>
</dbReference>
<dbReference type="Gene3D" id="1.25.40.10">
    <property type="entry name" value="Tetratricopeptide repeat domain"/>
    <property type="match status" value="2"/>
</dbReference>
<dbReference type="GO" id="GO:0005524">
    <property type="term" value="F:ATP binding"/>
    <property type="evidence" value="ECO:0007669"/>
    <property type="project" value="UniProtKB-KW"/>
</dbReference>
<dbReference type="InterPro" id="IPR016032">
    <property type="entry name" value="Sig_transdc_resp-reg_C-effctor"/>
</dbReference>
<dbReference type="InterPro" id="IPR036388">
    <property type="entry name" value="WH-like_DNA-bd_sf"/>
</dbReference>
<evidence type="ECO:0000259" key="3">
    <source>
        <dbReference type="PROSITE" id="PS50043"/>
    </source>
</evidence>
<evidence type="ECO:0000256" key="1">
    <source>
        <dbReference type="ARBA" id="ARBA00022741"/>
    </source>
</evidence>